<dbReference type="RefSeq" id="WP_397707845.1">
    <property type="nucleotide sequence ID" value="NZ_JBIRGN010000001.1"/>
</dbReference>
<keyword evidence="2" id="KW-1185">Reference proteome</keyword>
<evidence type="ECO:0000313" key="2">
    <source>
        <dbReference type="Proteomes" id="UP001610818"/>
    </source>
</evidence>
<organism evidence="1 2">
    <name type="scientific">Streptomyces longisporoflavus</name>
    <dbReference type="NCBI Taxonomy" id="28044"/>
    <lineage>
        <taxon>Bacteria</taxon>
        <taxon>Bacillati</taxon>
        <taxon>Actinomycetota</taxon>
        <taxon>Actinomycetes</taxon>
        <taxon>Kitasatosporales</taxon>
        <taxon>Streptomycetaceae</taxon>
        <taxon>Streptomyces</taxon>
    </lineage>
</organism>
<dbReference type="Pfam" id="PF14435">
    <property type="entry name" value="SUKH-4"/>
    <property type="match status" value="1"/>
</dbReference>
<protein>
    <submittedName>
        <fullName evidence="1">SUKH-4 family immunity protein</fullName>
    </submittedName>
</protein>
<reference evidence="1 2" key="1">
    <citation type="submission" date="2024-10" db="EMBL/GenBank/DDBJ databases">
        <title>The Natural Products Discovery Center: Release of the First 8490 Sequenced Strains for Exploring Actinobacteria Biosynthetic Diversity.</title>
        <authorList>
            <person name="Kalkreuter E."/>
            <person name="Kautsar S.A."/>
            <person name="Yang D."/>
            <person name="Bader C.D."/>
            <person name="Teijaro C.N."/>
            <person name="Fluegel L."/>
            <person name="Davis C.M."/>
            <person name="Simpson J.R."/>
            <person name="Lauterbach L."/>
            <person name="Steele A.D."/>
            <person name="Gui C."/>
            <person name="Meng S."/>
            <person name="Li G."/>
            <person name="Viehrig K."/>
            <person name="Ye F."/>
            <person name="Su P."/>
            <person name="Kiefer A.F."/>
            <person name="Nichols A."/>
            <person name="Cepeda A.J."/>
            <person name="Yan W."/>
            <person name="Fan B."/>
            <person name="Jiang Y."/>
            <person name="Adhikari A."/>
            <person name="Zheng C.-J."/>
            <person name="Schuster L."/>
            <person name="Cowan T.M."/>
            <person name="Smanski M.J."/>
            <person name="Chevrette M.G."/>
            <person name="De Carvalho L.P.S."/>
            <person name="Shen B."/>
        </authorList>
    </citation>
    <scope>NUCLEOTIDE SEQUENCE [LARGE SCALE GENOMIC DNA]</scope>
    <source>
        <strain evidence="1 2">NPDC017990</strain>
    </source>
</reference>
<dbReference type="EMBL" id="JBIRGQ010000001">
    <property type="protein sequence ID" value="MFH8544294.1"/>
    <property type="molecule type" value="Genomic_DNA"/>
</dbReference>
<comment type="caution">
    <text evidence="1">The sequence shown here is derived from an EMBL/GenBank/DDBJ whole genome shotgun (WGS) entry which is preliminary data.</text>
</comment>
<proteinExistence type="predicted"/>
<evidence type="ECO:0000313" key="1">
    <source>
        <dbReference type="EMBL" id="MFH8544294.1"/>
    </source>
</evidence>
<name>A0ABW7QIG3_9ACTN</name>
<accession>A0ABW7QIG3</accession>
<gene>
    <name evidence="1" type="ORF">ACH4F9_04690</name>
</gene>
<dbReference type="Proteomes" id="UP001610818">
    <property type="component" value="Unassembled WGS sequence"/>
</dbReference>
<dbReference type="InterPro" id="IPR025851">
    <property type="entry name" value="SUKH-4"/>
</dbReference>
<sequence>MLFDVTRSELADLFGEDRVTTLPAAAFPPSAADSGGARLLQTVGAPTGTLHLREPDEDSGRLPLVQDVVDFENFEDFEDFEDAPQDADAGAWPVIGWLLNAHLALDPGSGKVYAVDADEETVRELHTDVSSLVRVTLRFQRLLEEFTFSGDDSDEDADFERLEGEVERIREETSSVDPLPFQDDESVWSVVGEEIAAGQRFTGDSPAGRSLYG</sequence>